<feature type="domain" description="Acyltransferase 3" evidence="2">
    <location>
        <begin position="82"/>
        <end position="386"/>
    </location>
</feature>
<reference evidence="3 4" key="1">
    <citation type="submission" date="2018-03" db="EMBL/GenBank/DDBJ databases">
        <title>The draft genome of Sphingosinicella sp. GL-C-18.</title>
        <authorList>
            <person name="Liu L."/>
            <person name="Li L."/>
            <person name="Liang L."/>
            <person name="Zhang X."/>
            <person name="Wang T."/>
        </authorList>
    </citation>
    <scope>NUCLEOTIDE SEQUENCE [LARGE SCALE GENOMIC DNA]</scope>
    <source>
        <strain evidence="3 4">GL-C-18</strain>
    </source>
</reference>
<feature type="transmembrane region" description="Helical" evidence="1">
    <location>
        <begin position="234"/>
        <end position="258"/>
    </location>
</feature>
<feature type="transmembrane region" description="Helical" evidence="1">
    <location>
        <begin position="121"/>
        <end position="142"/>
    </location>
</feature>
<comment type="caution">
    <text evidence="3">The sequence shown here is derived from an EMBL/GenBank/DDBJ whole genome shotgun (WGS) entry which is preliminary data.</text>
</comment>
<protein>
    <recommendedName>
        <fullName evidence="2">Acyltransferase 3 domain-containing protein</fullName>
    </recommendedName>
</protein>
<dbReference type="PANTHER" id="PTHR23028">
    <property type="entry name" value="ACETYLTRANSFERASE"/>
    <property type="match status" value="1"/>
</dbReference>
<organism evidence="3 4">
    <name type="scientific">Allosphingosinicella deserti</name>
    <dbReference type="NCBI Taxonomy" id="2116704"/>
    <lineage>
        <taxon>Bacteria</taxon>
        <taxon>Pseudomonadati</taxon>
        <taxon>Pseudomonadota</taxon>
        <taxon>Alphaproteobacteria</taxon>
        <taxon>Sphingomonadales</taxon>
        <taxon>Sphingomonadaceae</taxon>
        <taxon>Allosphingosinicella</taxon>
    </lineage>
</organism>
<dbReference type="InterPro" id="IPR002656">
    <property type="entry name" value="Acyl_transf_3_dom"/>
</dbReference>
<dbReference type="GO" id="GO:0016747">
    <property type="term" value="F:acyltransferase activity, transferring groups other than amino-acyl groups"/>
    <property type="evidence" value="ECO:0007669"/>
    <property type="project" value="InterPro"/>
</dbReference>
<dbReference type="EMBL" id="PXYI01000014">
    <property type="protein sequence ID" value="PSJ36377.1"/>
    <property type="molecule type" value="Genomic_DNA"/>
</dbReference>
<dbReference type="Proteomes" id="UP000241167">
    <property type="component" value="Unassembled WGS sequence"/>
</dbReference>
<gene>
    <name evidence="3" type="ORF">C7I55_26395</name>
</gene>
<evidence type="ECO:0000259" key="2">
    <source>
        <dbReference type="Pfam" id="PF01757"/>
    </source>
</evidence>
<dbReference type="GO" id="GO:0000271">
    <property type="term" value="P:polysaccharide biosynthetic process"/>
    <property type="evidence" value="ECO:0007669"/>
    <property type="project" value="TreeGrafter"/>
</dbReference>
<keyword evidence="1" id="KW-0472">Membrane</keyword>
<accession>A0A2P7QEI1</accession>
<feature type="transmembrane region" description="Helical" evidence="1">
    <location>
        <begin position="154"/>
        <end position="175"/>
    </location>
</feature>
<name>A0A2P7QEI1_9SPHN</name>
<feature type="transmembrane region" description="Helical" evidence="1">
    <location>
        <begin position="308"/>
        <end position="326"/>
    </location>
</feature>
<dbReference type="InterPro" id="IPR050879">
    <property type="entry name" value="Acyltransferase_3"/>
</dbReference>
<feature type="transmembrane region" description="Helical" evidence="1">
    <location>
        <begin position="82"/>
        <end position="101"/>
    </location>
</feature>
<sequence>MARAPTRESDVLSGRRDFEARRAAARARWRLTNGEHHDPATCVPRAGHERPMTRYAGRPADRSGRADGLACPPSGFSPAAHGLRGIACLLVLTAHILAGASEHIYPGDRDYAALVRIPSMFGTYGVYLFFVISGYVILPSAVRYSPREFALRRWLRLYPLFFAFSVLFVVLNAITNAYPKANSLEAIVAGFLFLDLFTPTEQLTPNAWSLSYEVIFYILTSLCVYALLRQNRNSVRIAAFMLAAAFLLFEPVSIYFVLGVAIRLVQDRWSLRASPGSRLLECAVLALALYAVSRGRHEYVWHEFDRPTLLASVLFTGAFFYLATLPGSLTGQMLGNRVTTYAGTVSYSLYLVHPYVYFPVREIFQRLGVFTDAIAPSILLFFAVVTCLSIGASHLVHLHLERRPYEWFFRQRIYGKTGQEAGAGRTCP</sequence>
<keyword evidence="1" id="KW-0812">Transmembrane</keyword>
<keyword evidence="4" id="KW-1185">Reference proteome</keyword>
<feature type="transmembrane region" description="Helical" evidence="1">
    <location>
        <begin position="338"/>
        <end position="358"/>
    </location>
</feature>
<dbReference type="GO" id="GO:0016020">
    <property type="term" value="C:membrane"/>
    <property type="evidence" value="ECO:0007669"/>
    <property type="project" value="TreeGrafter"/>
</dbReference>
<evidence type="ECO:0000313" key="3">
    <source>
        <dbReference type="EMBL" id="PSJ36377.1"/>
    </source>
</evidence>
<evidence type="ECO:0000256" key="1">
    <source>
        <dbReference type="SAM" id="Phobius"/>
    </source>
</evidence>
<dbReference type="AlphaFoldDB" id="A0A2P7QEI1"/>
<feature type="transmembrane region" description="Helical" evidence="1">
    <location>
        <begin position="210"/>
        <end position="228"/>
    </location>
</feature>
<dbReference type="Pfam" id="PF01757">
    <property type="entry name" value="Acyl_transf_3"/>
    <property type="match status" value="1"/>
</dbReference>
<dbReference type="PANTHER" id="PTHR23028:SF53">
    <property type="entry name" value="ACYL_TRANSF_3 DOMAIN-CONTAINING PROTEIN"/>
    <property type="match status" value="1"/>
</dbReference>
<evidence type="ECO:0000313" key="4">
    <source>
        <dbReference type="Proteomes" id="UP000241167"/>
    </source>
</evidence>
<keyword evidence="1" id="KW-1133">Transmembrane helix</keyword>
<feature type="transmembrane region" description="Helical" evidence="1">
    <location>
        <begin position="378"/>
        <end position="400"/>
    </location>
</feature>
<proteinExistence type="predicted"/>